<evidence type="ECO:0000313" key="2">
    <source>
        <dbReference type="Proteomes" id="UP000784294"/>
    </source>
</evidence>
<proteinExistence type="predicted"/>
<dbReference type="Proteomes" id="UP000784294">
    <property type="component" value="Unassembled WGS sequence"/>
</dbReference>
<sequence>MDNFLTVYEPITTHFTRLDGQPSAIQTYALHLSSTSDFSAAILIYLPPATLAALDSIVRSQSTASSTGTSPLSLITARSRHPDLLEIETFGRLLTGVDDLIELLATYKNLNELNEGKTRKDKDHITGLGSRLCYILRQLENVAAGQVQIEDEMELAPESNSEPLIKHVDGHKAVWRHLVAFDLWGIPLSEAGIAYLFCKMFVYCKPFRCLYPHYATFTSNIRSPFFLPLRSIIYPLLDVHLISQFWV</sequence>
<evidence type="ECO:0000313" key="1">
    <source>
        <dbReference type="EMBL" id="VEL28363.1"/>
    </source>
</evidence>
<dbReference type="EMBL" id="CAAALY010094532">
    <property type="protein sequence ID" value="VEL28363.1"/>
    <property type="molecule type" value="Genomic_DNA"/>
</dbReference>
<gene>
    <name evidence="1" type="ORF">PXEA_LOCUS21803</name>
</gene>
<name>A0A3S5FEY9_9PLAT</name>
<dbReference type="AlphaFoldDB" id="A0A3S5FEY9"/>
<reference evidence="1" key="1">
    <citation type="submission" date="2018-11" db="EMBL/GenBank/DDBJ databases">
        <authorList>
            <consortium name="Pathogen Informatics"/>
        </authorList>
    </citation>
    <scope>NUCLEOTIDE SEQUENCE</scope>
</reference>
<keyword evidence="2" id="KW-1185">Reference proteome</keyword>
<accession>A0A3S5FEY9</accession>
<comment type="caution">
    <text evidence="1">The sequence shown here is derived from an EMBL/GenBank/DDBJ whole genome shotgun (WGS) entry which is preliminary data.</text>
</comment>
<organism evidence="1 2">
    <name type="scientific">Protopolystoma xenopodis</name>
    <dbReference type="NCBI Taxonomy" id="117903"/>
    <lineage>
        <taxon>Eukaryota</taxon>
        <taxon>Metazoa</taxon>
        <taxon>Spiralia</taxon>
        <taxon>Lophotrochozoa</taxon>
        <taxon>Platyhelminthes</taxon>
        <taxon>Monogenea</taxon>
        <taxon>Polyopisthocotylea</taxon>
        <taxon>Polystomatidea</taxon>
        <taxon>Polystomatidae</taxon>
        <taxon>Protopolystoma</taxon>
    </lineage>
</organism>
<protein>
    <submittedName>
        <fullName evidence="1">Uncharacterized protein</fullName>
    </submittedName>
</protein>